<protein>
    <submittedName>
        <fullName evidence="1">Uncharacterized protein</fullName>
    </submittedName>
</protein>
<proteinExistence type="predicted"/>
<organism evidence="1 2">
    <name type="scientific">Photobacterium chitinilyticum</name>
    <dbReference type="NCBI Taxonomy" id="2485123"/>
    <lineage>
        <taxon>Bacteria</taxon>
        <taxon>Pseudomonadati</taxon>
        <taxon>Pseudomonadota</taxon>
        <taxon>Gammaproteobacteria</taxon>
        <taxon>Vibrionales</taxon>
        <taxon>Vibrionaceae</taxon>
        <taxon>Photobacterium</taxon>
    </lineage>
</organism>
<keyword evidence="2" id="KW-1185">Reference proteome</keyword>
<evidence type="ECO:0000313" key="1">
    <source>
        <dbReference type="EMBL" id="RWX53735.1"/>
    </source>
</evidence>
<sequence length="76" mass="8720">MQGSPEKKPEKLHGFLLFKFKILYVGVKLLELGVLLDRIKAVSGKKSCTQSRVIQHFNYDKLSGKKARKADRNYIL</sequence>
<comment type="caution">
    <text evidence="1">The sequence shown here is derived from an EMBL/GenBank/DDBJ whole genome shotgun (WGS) entry which is preliminary data.</text>
</comment>
<accession>A0A3S3QZ09</accession>
<name>A0A3S3QZ09_9GAMM</name>
<gene>
    <name evidence="1" type="ORF">EDI28_19970</name>
</gene>
<reference evidence="1 2" key="1">
    <citation type="submission" date="2018-11" db="EMBL/GenBank/DDBJ databases">
        <title>Photobacterium sp. BEI247 sp. nov., a marine bacterium isolated from Yongle Blue Hole in the South China Sea.</title>
        <authorList>
            <person name="Wang X."/>
        </authorList>
    </citation>
    <scope>NUCLEOTIDE SEQUENCE [LARGE SCALE GENOMIC DNA]</scope>
    <source>
        <strain evidence="2">BEI247</strain>
    </source>
</reference>
<dbReference type="Proteomes" id="UP000287563">
    <property type="component" value="Unassembled WGS sequence"/>
</dbReference>
<evidence type="ECO:0000313" key="2">
    <source>
        <dbReference type="Proteomes" id="UP000287563"/>
    </source>
</evidence>
<dbReference type="AlphaFoldDB" id="A0A3S3QZ09"/>
<dbReference type="EMBL" id="RJLM01000011">
    <property type="protein sequence ID" value="RWX53735.1"/>
    <property type="molecule type" value="Genomic_DNA"/>
</dbReference>